<dbReference type="AlphaFoldDB" id="A0A561UPR1"/>
<evidence type="ECO:0000313" key="1">
    <source>
        <dbReference type="EMBL" id="TWG01331.1"/>
    </source>
</evidence>
<proteinExistence type="predicted"/>
<sequence>MSVDTVSDRRAGLTGYRELLIDELNRKLRRPSECGGTAELPLLLDELAWAESGERGVEWLVDELRRVDPLALLRKYDDAQGHVLASQYGEDAHRRGWLRLDRTLTAAEHDEVSTGRGPC</sequence>
<comment type="caution">
    <text evidence="1">The sequence shown here is derived from an EMBL/GenBank/DDBJ whole genome shotgun (WGS) entry which is preliminary data.</text>
</comment>
<gene>
    <name evidence="1" type="ORF">FHX73_115223</name>
</gene>
<dbReference type="Proteomes" id="UP000317940">
    <property type="component" value="Unassembled WGS sequence"/>
</dbReference>
<dbReference type="OrthoDB" id="281785at2"/>
<dbReference type="RefSeq" id="WP_145907505.1">
    <property type="nucleotide sequence ID" value="NZ_BAAAMZ010000030.1"/>
</dbReference>
<evidence type="ECO:0000313" key="2">
    <source>
        <dbReference type="Proteomes" id="UP000317940"/>
    </source>
</evidence>
<reference evidence="1 2" key="1">
    <citation type="submission" date="2019-06" db="EMBL/GenBank/DDBJ databases">
        <title>Sequencing the genomes of 1000 actinobacteria strains.</title>
        <authorList>
            <person name="Klenk H.-P."/>
        </authorList>
    </citation>
    <scope>NUCLEOTIDE SEQUENCE [LARGE SCALE GENOMIC DNA]</scope>
    <source>
        <strain evidence="1 2">DSM 44826</strain>
    </source>
</reference>
<organism evidence="1 2">
    <name type="scientific">Kitasatospora viridis</name>
    <dbReference type="NCBI Taxonomy" id="281105"/>
    <lineage>
        <taxon>Bacteria</taxon>
        <taxon>Bacillati</taxon>
        <taxon>Actinomycetota</taxon>
        <taxon>Actinomycetes</taxon>
        <taxon>Kitasatosporales</taxon>
        <taxon>Streptomycetaceae</taxon>
        <taxon>Kitasatospora</taxon>
    </lineage>
</organism>
<protein>
    <submittedName>
        <fullName evidence="1">Uncharacterized protein</fullName>
    </submittedName>
</protein>
<keyword evidence="2" id="KW-1185">Reference proteome</keyword>
<name>A0A561UPR1_9ACTN</name>
<accession>A0A561UPR1</accession>
<dbReference type="EMBL" id="VIWT01000001">
    <property type="protein sequence ID" value="TWG01331.1"/>
    <property type="molecule type" value="Genomic_DNA"/>
</dbReference>